<proteinExistence type="predicted"/>
<evidence type="ECO:0000313" key="3">
    <source>
        <dbReference type="Proteomes" id="UP000054937"/>
    </source>
</evidence>
<accession>A0A0V0QM77</accession>
<dbReference type="Proteomes" id="UP000054937">
    <property type="component" value="Unassembled WGS sequence"/>
</dbReference>
<feature type="coiled-coil region" evidence="1">
    <location>
        <begin position="130"/>
        <end position="241"/>
    </location>
</feature>
<name>A0A0V0QM77_PSEPJ</name>
<sequence>MICTKKDHYHQQFVYFKFTDKIEEMLQCFSCNPEDSQFNKKISIDQILKFPISKIQNFPPLRDQSQDKQIRQIIENSSKEKIQDFKEHVKIQIEQFYKEKIQMLIQSKKDVLTQFEQMMEFTDVSELYNIDDLRKSLNQFQNNEIDLEQLFKMQLQIKKEMENEQKSKIMLLMNKKQQEVQNQLNMFNQYLEENVKNLIKGISINSQYLQNIQKNIEDGLNKINQQKLKSTQKNIQQQKNQQQIQFYKLNQAFNKKDEIQIKNNGRTIEIDDKTIRQIKQVHTEGLDKNKIYHFKIKINFHQLQQYQQQQNVQQIDQQQLDILQQKQQQYLAFYIIGSDDKDSYWEGLNSICLNYFDGFCGAFQQECEFVERIKMPRNWKQDETTLNITINYQQQILEIYDDKKKLSMKNIIDQDHINGEQIMLGIFFFQYDKQKIDLNIIDIYAE</sequence>
<evidence type="ECO:0000313" key="2">
    <source>
        <dbReference type="EMBL" id="KRX03274.1"/>
    </source>
</evidence>
<keyword evidence="1" id="KW-0175">Coiled coil</keyword>
<reference evidence="2 3" key="1">
    <citation type="journal article" date="2015" name="Sci. Rep.">
        <title>Genome of the facultative scuticociliatosis pathogen Pseudocohnilembus persalinus provides insight into its virulence through horizontal gene transfer.</title>
        <authorList>
            <person name="Xiong J."/>
            <person name="Wang G."/>
            <person name="Cheng J."/>
            <person name="Tian M."/>
            <person name="Pan X."/>
            <person name="Warren A."/>
            <person name="Jiang C."/>
            <person name="Yuan D."/>
            <person name="Miao W."/>
        </authorList>
    </citation>
    <scope>NUCLEOTIDE SEQUENCE [LARGE SCALE GENOMIC DNA]</scope>
    <source>
        <strain evidence="2">36N120E</strain>
    </source>
</reference>
<gene>
    <name evidence="2" type="ORF">PPERSA_03389</name>
</gene>
<organism evidence="2 3">
    <name type="scientific">Pseudocohnilembus persalinus</name>
    <name type="common">Ciliate</name>
    <dbReference type="NCBI Taxonomy" id="266149"/>
    <lineage>
        <taxon>Eukaryota</taxon>
        <taxon>Sar</taxon>
        <taxon>Alveolata</taxon>
        <taxon>Ciliophora</taxon>
        <taxon>Intramacronucleata</taxon>
        <taxon>Oligohymenophorea</taxon>
        <taxon>Scuticociliatia</taxon>
        <taxon>Philasterida</taxon>
        <taxon>Pseudocohnilembidae</taxon>
        <taxon>Pseudocohnilembus</taxon>
    </lineage>
</organism>
<comment type="caution">
    <text evidence="2">The sequence shown here is derived from an EMBL/GenBank/DDBJ whole genome shotgun (WGS) entry which is preliminary data.</text>
</comment>
<evidence type="ECO:0000256" key="1">
    <source>
        <dbReference type="SAM" id="Coils"/>
    </source>
</evidence>
<dbReference type="OMA" id="DHINGEQ"/>
<protein>
    <submittedName>
        <fullName evidence="2">Uncharacterized protein</fullName>
    </submittedName>
</protein>
<keyword evidence="3" id="KW-1185">Reference proteome</keyword>
<dbReference type="AlphaFoldDB" id="A0A0V0QM77"/>
<dbReference type="EMBL" id="LDAU01000139">
    <property type="protein sequence ID" value="KRX03274.1"/>
    <property type="molecule type" value="Genomic_DNA"/>
</dbReference>
<dbReference type="InParanoid" id="A0A0V0QM77"/>